<keyword evidence="3 6" id="KW-0032">Aminotransferase</keyword>
<dbReference type="RefSeq" id="WP_069702913.1">
    <property type="nucleotide sequence ID" value="NZ_MJAT01000036.1"/>
</dbReference>
<evidence type="ECO:0000256" key="1">
    <source>
        <dbReference type="ARBA" id="ARBA00001933"/>
    </source>
</evidence>
<organism evidence="8 9">
    <name type="scientific">Desulfuribacillus stibiiarsenatis</name>
    <dbReference type="NCBI Taxonomy" id="1390249"/>
    <lineage>
        <taxon>Bacteria</taxon>
        <taxon>Bacillati</taxon>
        <taxon>Bacillota</taxon>
        <taxon>Desulfuribacillia</taxon>
        <taxon>Desulfuribacillales</taxon>
        <taxon>Desulfuribacillaceae</taxon>
        <taxon>Desulfuribacillus</taxon>
    </lineage>
</organism>
<dbReference type="AlphaFoldDB" id="A0A1E5L401"/>
<dbReference type="PANTHER" id="PTHR46383">
    <property type="entry name" value="ASPARTATE AMINOTRANSFERASE"/>
    <property type="match status" value="1"/>
</dbReference>
<dbReference type="GO" id="GO:0008483">
    <property type="term" value="F:transaminase activity"/>
    <property type="evidence" value="ECO:0007669"/>
    <property type="project" value="UniProtKB-KW"/>
</dbReference>
<dbReference type="SUPFAM" id="SSF53383">
    <property type="entry name" value="PLP-dependent transferases"/>
    <property type="match status" value="1"/>
</dbReference>
<protein>
    <recommendedName>
        <fullName evidence="6">Aminotransferase</fullName>
        <ecNumber evidence="6">2.6.1.-</ecNumber>
    </recommendedName>
</protein>
<dbReference type="PRINTS" id="PR00753">
    <property type="entry name" value="ACCSYNTHASE"/>
</dbReference>
<dbReference type="OrthoDB" id="9802328at2"/>
<evidence type="ECO:0000256" key="6">
    <source>
        <dbReference type="RuleBase" id="RU000481"/>
    </source>
</evidence>
<evidence type="ECO:0000313" key="9">
    <source>
        <dbReference type="Proteomes" id="UP000095255"/>
    </source>
</evidence>
<evidence type="ECO:0000313" key="8">
    <source>
        <dbReference type="EMBL" id="OEH84814.1"/>
    </source>
</evidence>
<dbReference type="InterPro" id="IPR015422">
    <property type="entry name" value="PyrdxlP-dep_Trfase_small"/>
</dbReference>
<dbReference type="FunFam" id="3.40.640.10:FF:000033">
    <property type="entry name" value="Aspartate aminotransferase"/>
    <property type="match status" value="1"/>
</dbReference>
<evidence type="ECO:0000259" key="7">
    <source>
        <dbReference type="Pfam" id="PF00155"/>
    </source>
</evidence>
<dbReference type="Pfam" id="PF00155">
    <property type="entry name" value="Aminotran_1_2"/>
    <property type="match status" value="1"/>
</dbReference>
<comment type="cofactor">
    <cofactor evidence="1 6">
        <name>pyridoxal 5'-phosphate</name>
        <dbReference type="ChEBI" id="CHEBI:597326"/>
    </cofactor>
</comment>
<reference evidence="8 9" key="1">
    <citation type="submission" date="2016-09" db="EMBL/GenBank/DDBJ databases">
        <title>Desulfuribacillus arsenicus sp. nov., an obligately anaerobic, dissimilatory arsenic- and antimonate-reducing bacterium isolated from anoxic sediments.</title>
        <authorList>
            <person name="Abin C.A."/>
            <person name="Hollibaugh J.T."/>
        </authorList>
    </citation>
    <scope>NUCLEOTIDE SEQUENCE [LARGE SCALE GENOMIC DNA]</scope>
    <source>
        <strain evidence="8 9">MLFW-2</strain>
    </source>
</reference>
<sequence>MKLSKRVETLTPSTTLAITAKAKELKQQGINVISFGAGEPDYNTPEHIIEVAYQSMKDGQTKYTPAAGLPELRKAICAKLKADNNLQYEVANVCVCSGAKHALYNIFQVICNPGDEVIIPIPFWVSYPEQVKLASAVPVYVEGIESNLFKITAEQLGASITDKTKALILNSPSNPSGTVYSKEELEAIAAVCVEKDILVISDEIYEKLVYDGTEHVSIASLNDEIFKRTLVVNGVSKPYSMTGWRIGYVAGDKEIINAIIDLSSHSTSNPTTMAQWATLEAITGTQEPLNEMVLEFDKRRKAMVDLLNQIDGISCAMPTGAFYAYANVQELLTDDVKTADAWAAKLLEEANVAVIPGSAFGSDIHIRLSYATSMKNIEAGIQRIKEYVEASNK</sequence>
<keyword evidence="5" id="KW-0663">Pyridoxal phosphate</keyword>
<dbReference type="PANTHER" id="PTHR46383:SF1">
    <property type="entry name" value="ASPARTATE AMINOTRANSFERASE"/>
    <property type="match status" value="1"/>
</dbReference>
<dbReference type="InterPro" id="IPR015421">
    <property type="entry name" value="PyrdxlP-dep_Trfase_major"/>
</dbReference>
<comment type="similarity">
    <text evidence="2 6">Belongs to the class-I pyridoxal-phosphate-dependent aminotransferase family.</text>
</comment>
<accession>A0A1E5L401</accession>
<dbReference type="InterPro" id="IPR015424">
    <property type="entry name" value="PyrdxlP-dep_Trfase"/>
</dbReference>
<dbReference type="STRING" id="1390249.BHU72_08245"/>
<keyword evidence="4 6" id="KW-0808">Transferase</keyword>
<dbReference type="InterPro" id="IPR004838">
    <property type="entry name" value="NHTrfase_class1_PyrdxlP-BS"/>
</dbReference>
<dbReference type="Gene3D" id="3.90.1150.10">
    <property type="entry name" value="Aspartate Aminotransferase, domain 1"/>
    <property type="match status" value="1"/>
</dbReference>
<dbReference type="EC" id="2.6.1.-" evidence="6"/>
<dbReference type="GO" id="GO:0030170">
    <property type="term" value="F:pyridoxal phosphate binding"/>
    <property type="evidence" value="ECO:0007669"/>
    <property type="project" value="InterPro"/>
</dbReference>
<dbReference type="InterPro" id="IPR004839">
    <property type="entry name" value="Aminotransferase_I/II_large"/>
</dbReference>
<proteinExistence type="inferred from homology"/>
<dbReference type="CDD" id="cd00609">
    <property type="entry name" value="AAT_like"/>
    <property type="match status" value="1"/>
</dbReference>
<gene>
    <name evidence="8" type="ORF">BHU72_08245</name>
</gene>
<dbReference type="Proteomes" id="UP000095255">
    <property type="component" value="Unassembled WGS sequence"/>
</dbReference>
<comment type="caution">
    <text evidence="8">The sequence shown here is derived from an EMBL/GenBank/DDBJ whole genome shotgun (WGS) entry which is preliminary data.</text>
</comment>
<feature type="domain" description="Aminotransferase class I/classII large" evidence="7">
    <location>
        <begin position="31"/>
        <end position="384"/>
    </location>
</feature>
<dbReference type="PROSITE" id="PS00105">
    <property type="entry name" value="AA_TRANSFER_CLASS_1"/>
    <property type="match status" value="1"/>
</dbReference>
<dbReference type="GO" id="GO:0006520">
    <property type="term" value="P:amino acid metabolic process"/>
    <property type="evidence" value="ECO:0007669"/>
    <property type="project" value="InterPro"/>
</dbReference>
<keyword evidence="9" id="KW-1185">Reference proteome</keyword>
<evidence type="ECO:0000256" key="2">
    <source>
        <dbReference type="ARBA" id="ARBA00007441"/>
    </source>
</evidence>
<name>A0A1E5L401_9FIRM</name>
<evidence type="ECO:0000256" key="3">
    <source>
        <dbReference type="ARBA" id="ARBA00022576"/>
    </source>
</evidence>
<dbReference type="EMBL" id="MJAT01000036">
    <property type="protein sequence ID" value="OEH84814.1"/>
    <property type="molecule type" value="Genomic_DNA"/>
</dbReference>
<dbReference type="Gene3D" id="3.40.640.10">
    <property type="entry name" value="Type I PLP-dependent aspartate aminotransferase-like (Major domain)"/>
    <property type="match status" value="1"/>
</dbReference>
<dbReference type="InterPro" id="IPR050596">
    <property type="entry name" value="AspAT/PAT-like"/>
</dbReference>
<evidence type="ECO:0000256" key="5">
    <source>
        <dbReference type="ARBA" id="ARBA00022898"/>
    </source>
</evidence>
<evidence type="ECO:0000256" key="4">
    <source>
        <dbReference type="ARBA" id="ARBA00022679"/>
    </source>
</evidence>